<dbReference type="Proteomes" id="UP001589646">
    <property type="component" value="Unassembled WGS sequence"/>
</dbReference>
<sequence>MTVHIPQETKLTIFGATGRVGRHVLEQAVAAGHDVTAVVRNPGKLTTPVQTVVMDMRAPEPVALKSALDGADAVLSCLGPQGRAEHGIVSTGTRAVVEAMEAAGGRRLVVISGVGVSTRTAYGRNLRGAFRISRADAAHLMLALVGRPEAVRQTVTVAY</sequence>
<dbReference type="InterPro" id="IPR036291">
    <property type="entry name" value="NAD(P)-bd_dom_sf"/>
</dbReference>
<dbReference type="PANTHER" id="PTHR43355">
    <property type="entry name" value="FLAVIN REDUCTASE (NADPH)"/>
    <property type="match status" value="1"/>
</dbReference>
<comment type="caution">
    <text evidence="2">The sequence shown here is derived from an EMBL/GenBank/DDBJ whole genome shotgun (WGS) entry which is preliminary data.</text>
</comment>
<dbReference type="InterPro" id="IPR051606">
    <property type="entry name" value="Polyketide_Oxido-like"/>
</dbReference>
<gene>
    <name evidence="2" type="ORF">ACFFRN_09575</name>
</gene>
<accession>A0ABV5PUV7</accession>
<organism evidence="2 3">
    <name type="scientific">Nonomuraea roseola</name>
    <dbReference type="NCBI Taxonomy" id="46179"/>
    <lineage>
        <taxon>Bacteria</taxon>
        <taxon>Bacillati</taxon>
        <taxon>Actinomycetota</taxon>
        <taxon>Actinomycetes</taxon>
        <taxon>Streptosporangiales</taxon>
        <taxon>Streptosporangiaceae</taxon>
        <taxon>Nonomuraea</taxon>
    </lineage>
</organism>
<dbReference type="PANTHER" id="PTHR43355:SF2">
    <property type="entry name" value="FLAVIN REDUCTASE (NADPH)"/>
    <property type="match status" value="1"/>
</dbReference>
<dbReference type="RefSeq" id="WP_346124043.1">
    <property type="nucleotide sequence ID" value="NZ_BAAAXC010000014.1"/>
</dbReference>
<protein>
    <submittedName>
        <fullName evidence="2">NAD(P)-dependent oxidoreductase</fullName>
    </submittedName>
</protein>
<dbReference type="InterPro" id="IPR016040">
    <property type="entry name" value="NAD(P)-bd_dom"/>
</dbReference>
<name>A0ABV5PUV7_9ACTN</name>
<evidence type="ECO:0000313" key="2">
    <source>
        <dbReference type="EMBL" id="MFB9526854.1"/>
    </source>
</evidence>
<evidence type="ECO:0000259" key="1">
    <source>
        <dbReference type="Pfam" id="PF13460"/>
    </source>
</evidence>
<reference evidence="2 3" key="1">
    <citation type="submission" date="2024-09" db="EMBL/GenBank/DDBJ databases">
        <authorList>
            <person name="Sun Q."/>
            <person name="Mori K."/>
        </authorList>
    </citation>
    <scope>NUCLEOTIDE SEQUENCE [LARGE SCALE GENOMIC DNA]</scope>
    <source>
        <strain evidence="2 3">JCM 3323</strain>
    </source>
</reference>
<dbReference type="Pfam" id="PF13460">
    <property type="entry name" value="NAD_binding_10"/>
    <property type="match status" value="1"/>
</dbReference>
<keyword evidence="3" id="KW-1185">Reference proteome</keyword>
<dbReference type="EMBL" id="JBHMCE010000003">
    <property type="protein sequence ID" value="MFB9526854.1"/>
    <property type="molecule type" value="Genomic_DNA"/>
</dbReference>
<evidence type="ECO:0000313" key="3">
    <source>
        <dbReference type="Proteomes" id="UP001589646"/>
    </source>
</evidence>
<dbReference type="Gene3D" id="3.40.50.720">
    <property type="entry name" value="NAD(P)-binding Rossmann-like Domain"/>
    <property type="match status" value="1"/>
</dbReference>
<feature type="domain" description="NAD(P)-binding" evidence="1">
    <location>
        <begin position="15"/>
        <end position="119"/>
    </location>
</feature>
<dbReference type="SUPFAM" id="SSF51735">
    <property type="entry name" value="NAD(P)-binding Rossmann-fold domains"/>
    <property type="match status" value="1"/>
</dbReference>
<proteinExistence type="predicted"/>